<gene>
    <name evidence="2" type="ORF">CRENBAI_005881</name>
</gene>
<protein>
    <submittedName>
        <fullName evidence="2">Uncharacterized protein</fullName>
    </submittedName>
</protein>
<dbReference type="AlphaFoldDB" id="A0AAV9RNA1"/>
<evidence type="ECO:0000313" key="2">
    <source>
        <dbReference type="EMBL" id="KAK5610369.1"/>
    </source>
</evidence>
<organism evidence="2 3">
    <name type="scientific">Crenichthys baileyi</name>
    <name type="common">White River springfish</name>
    <dbReference type="NCBI Taxonomy" id="28760"/>
    <lineage>
        <taxon>Eukaryota</taxon>
        <taxon>Metazoa</taxon>
        <taxon>Chordata</taxon>
        <taxon>Craniata</taxon>
        <taxon>Vertebrata</taxon>
        <taxon>Euteleostomi</taxon>
        <taxon>Actinopterygii</taxon>
        <taxon>Neopterygii</taxon>
        <taxon>Teleostei</taxon>
        <taxon>Neoteleostei</taxon>
        <taxon>Acanthomorphata</taxon>
        <taxon>Ovalentaria</taxon>
        <taxon>Atherinomorphae</taxon>
        <taxon>Cyprinodontiformes</taxon>
        <taxon>Goodeidae</taxon>
        <taxon>Crenichthys</taxon>
    </lineage>
</organism>
<name>A0AAV9RNA1_9TELE</name>
<accession>A0AAV9RNA1</accession>
<reference evidence="2 3" key="1">
    <citation type="submission" date="2021-06" db="EMBL/GenBank/DDBJ databases">
        <authorList>
            <person name="Palmer J.M."/>
        </authorList>
    </citation>
    <scope>NUCLEOTIDE SEQUENCE [LARGE SCALE GENOMIC DNA]</scope>
    <source>
        <strain evidence="2 3">MEX-2019</strain>
        <tissue evidence="2">Muscle</tissue>
    </source>
</reference>
<proteinExistence type="predicted"/>
<dbReference type="Proteomes" id="UP001311232">
    <property type="component" value="Unassembled WGS sequence"/>
</dbReference>
<dbReference type="EMBL" id="JAHHUM010001582">
    <property type="protein sequence ID" value="KAK5610369.1"/>
    <property type="molecule type" value="Genomic_DNA"/>
</dbReference>
<comment type="caution">
    <text evidence="2">The sequence shown here is derived from an EMBL/GenBank/DDBJ whole genome shotgun (WGS) entry which is preliminary data.</text>
</comment>
<feature type="compositionally biased region" description="Polar residues" evidence="1">
    <location>
        <begin position="50"/>
        <end position="67"/>
    </location>
</feature>
<keyword evidence="3" id="KW-1185">Reference proteome</keyword>
<sequence>MVFPNAQRNVVCCTIVPCSAYITTAETAAREPPEFPGNDKQKPIGGSCPLSRSTASQDTGTPQTSLDCRNKHSPGGFPTENPIHNVLISPPNHGHQCHGHQEGTNTRSKCRPRASWDPGPKPAYTSQEQKKAWLKQATHYTPTLHPKTLPSQPGPTCLTCPRTTLPLMQTPPHPQMPRQEGSCRLKLGTTWRNMQL</sequence>
<feature type="compositionally biased region" description="Basic and acidic residues" evidence="1">
    <location>
        <begin position="28"/>
        <end position="42"/>
    </location>
</feature>
<evidence type="ECO:0000313" key="3">
    <source>
        <dbReference type="Proteomes" id="UP001311232"/>
    </source>
</evidence>
<evidence type="ECO:0000256" key="1">
    <source>
        <dbReference type="SAM" id="MobiDB-lite"/>
    </source>
</evidence>
<feature type="region of interest" description="Disordered" evidence="1">
    <location>
        <begin position="28"/>
        <end position="124"/>
    </location>
</feature>